<keyword evidence="7 11" id="KW-0285">Flavoprotein</keyword>
<evidence type="ECO:0000256" key="2">
    <source>
        <dbReference type="ARBA" id="ARBA00004496"/>
    </source>
</evidence>
<organism evidence="13 14">
    <name type="scientific">Periweissella cryptocerci</name>
    <dbReference type="NCBI Taxonomy" id="2506420"/>
    <lineage>
        <taxon>Bacteria</taxon>
        <taxon>Bacillati</taxon>
        <taxon>Bacillota</taxon>
        <taxon>Bacilli</taxon>
        <taxon>Lactobacillales</taxon>
        <taxon>Lactobacillaceae</taxon>
        <taxon>Periweissella</taxon>
    </lineage>
</organism>
<feature type="binding site" evidence="11">
    <location>
        <position position="169"/>
    </location>
    <ligand>
        <name>FMN</name>
        <dbReference type="ChEBI" id="CHEBI:58210"/>
    </ligand>
</feature>
<dbReference type="InterPro" id="IPR001295">
    <property type="entry name" value="Dihydroorotate_DH_CS"/>
</dbReference>
<feature type="binding site" evidence="11">
    <location>
        <begin position="269"/>
        <end position="270"/>
    </location>
    <ligand>
        <name>FMN</name>
        <dbReference type="ChEBI" id="CHEBI:58210"/>
    </ligand>
</feature>
<feature type="domain" description="Dihydroorotate dehydrogenase catalytic" evidence="12">
    <location>
        <begin position="6"/>
        <end position="290"/>
    </location>
</feature>
<feature type="binding site" evidence="11">
    <location>
        <begin position="196"/>
        <end position="197"/>
    </location>
    <ligand>
        <name>substrate</name>
    </ligand>
</feature>
<dbReference type="Pfam" id="PF01180">
    <property type="entry name" value="DHO_dh"/>
    <property type="match status" value="1"/>
</dbReference>
<gene>
    <name evidence="11" type="primary">pyrD</name>
    <name evidence="13" type="ORF">EQG49_10160</name>
</gene>
<dbReference type="PROSITE" id="PS00912">
    <property type="entry name" value="DHODEHASE_2"/>
    <property type="match status" value="1"/>
</dbReference>
<dbReference type="CDD" id="cd04740">
    <property type="entry name" value="DHOD_1B_like"/>
    <property type="match status" value="1"/>
</dbReference>
<comment type="catalytic activity">
    <reaction evidence="11">
        <text>(S)-dihydroorotate + A = orotate + AH2</text>
        <dbReference type="Rhea" id="RHEA:18073"/>
        <dbReference type="ChEBI" id="CHEBI:13193"/>
        <dbReference type="ChEBI" id="CHEBI:17499"/>
        <dbReference type="ChEBI" id="CHEBI:30839"/>
        <dbReference type="ChEBI" id="CHEBI:30864"/>
    </reaction>
</comment>
<comment type="catalytic activity">
    <reaction evidence="1">
        <text>(S)-dihydroorotate + fumarate = orotate + succinate</text>
        <dbReference type="Rhea" id="RHEA:30059"/>
        <dbReference type="ChEBI" id="CHEBI:29806"/>
        <dbReference type="ChEBI" id="CHEBI:30031"/>
        <dbReference type="ChEBI" id="CHEBI:30839"/>
        <dbReference type="ChEBI" id="CHEBI:30864"/>
        <dbReference type="EC" id="1.3.98.1"/>
    </reaction>
</comment>
<dbReference type="GO" id="GO:1990663">
    <property type="term" value="F:dihydroorotate dehydrogenase (fumarate) activity"/>
    <property type="evidence" value="ECO:0007669"/>
    <property type="project" value="UniProtKB-EC"/>
</dbReference>
<feature type="binding site" evidence="11">
    <location>
        <position position="195"/>
    </location>
    <ligand>
        <name>FMN</name>
        <dbReference type="ChEBI" id="CHEBI:58210"/>
    </ligand>
</feature>
<dbReference type="GO" id="GO:0005737">
    <property type="term" value="C:cytoplasm"/>
    <property type="evidence" value="ECO:0007669"/>
    <property type="project" value="UniProtKB-SubCell"/>
</dbReference>
<evidence type="ECO:0000259" key="12">
    <source>
        <dbReference type="Pfam" id="PF01180"/>
    </source>
</evidence>
<dbReference type="AlphaFoldDB" id="A0A4P6YVD3"/>
<dbReference type="InterPro" id="IPR012135">
    <property type="entry name" value="Dihydroorotate_DH_1_2"/>
</dbReference>
<dbReference type="Gene3D" id="3.20.20.70">
    <property type="entry name" value="Aldolase class I"/>
    <property type="match status" value="1"/>
</dbReference>
<dbReference type="InterPro" id="IPR050074">
    <property type="entry name" value="DHO_dehydrogenase"/>
</dbReference>
<keyword evidence="8 11" id="KW-0288">FMN</keyword>
<evidence type="ECO:0000256" key="1">
    <source>
        <dbReference type="ARBA" id="ARBA00001694"/>
    </source>
</evidence>
<name>A0A4P6YVD3_9LACO</name>
<dbReference type="UniPathway" id="UPA00070"/>
<dbReference type="InterPro" id="IPR013785">
    <property type="entry name" value="Aldolase_TIM"/>
</dbReference>
<feature type="binding site" evidence="11">
    <location>
        <position position="47"/>
    </location>
    <ligand>
        <name>substrate</name>
    </ligand>
</feature>
<keyword evidence="9 11" id="KW-0665">Pyrimidine biosynthesis</keyword>
<dbReference type="HAMAP" id="MF_00224">
    <property type="entry name" value="DHO_dh_type1"/>
    <property type="match status" value="1"/>
</dbReference>
<keyword evidence="6 11" id="KW-0963">Cytoplasm</keyword>
<feature type="binding site" evidence="11">
    <location>
        <begin position="247"/>
        <end position="248"/>
    </location>
    <ligand>
        <name>FMN</name>
        <dbReference type="ChEBI" id="CHEBI:58210"/>
    </ligand>
</feature>
<feature type="binding site" evidence="11">
    <location>
        <begin position="71"/>
        <end position="75"/>
    </location>
    <ligand>
        <name>substrate</name>
    </ligand>
</feature>
<dbReference type="InterPro" id="IPR024920">
    <property type="entry name" value="Dihydroorotate_DH_1"/>
</dbReference>
<comment type="caution">
    <text evidence="11">Lacks conserved residue(s) required for the propagation of feature annotation.</text>
</comment>
<protein>
    <recommendedName>
        <fullName evidence="11">Dihydroorotate dehydrogenase</fullName>
        <shortName evidence="11">DHOD</shortName>
        <shortName evidence="11">DHODase</shortName>
        <shortName evidence="11">DHOdehase</shortName>
        <ecNumber evidence="11">1.3.-.-</ecNumber>
    </recommendedName>
</protein>
<dbReference type="InterPro" id="IPR033888">
    <property type="entry name" value="DHOD_1B"/>
</dbReference>
<dbReference type="FunFam" id="3.20.20.70:FF:000027">
    <property type="entry name" value="Dihydropyrimidine dehydrogenase [NADP(+)]"/>
    <property type="match status" value="1"/>
</dbReference>
<dbReference type="PANTHER" id="PTHR48109">
    <property type="entry name" value="DIHYDROOROTATE DEHYDROGENASE (QUINONE), MITOCHONDRIAL-RELATED"/>
    <property type="match status" value="1"/>
</dbReference>
<evidence type="ECO:0000256" key="3">
    <source>
        <dbReference type="ARBA" id="ARBA00004725"/>
    </source>
</evidence>
<dbReference type="NCBIfam" id="NF005574">
    <property type="entry name" value="PRK07259.1"/>
    <property type="match status" value="1"/>
</dbReference>
<dbReference type="EC" id="1.3.-.-" evidence="11"/>
<dbReference type="Proteomes" id="UP000292886">
    <property type="component" value="Chromosome"/>
</dbReference>
<dbReference type="InterPro" id="IPR005720">
    <property type="entry name" value="Dihydroorotate_DH_cat"/>
</dbReference>
<dbReference type="GO" id="GO:0006207">
    <property type="term" value="P:'de novo' pyrimidine nucleobase biosynthetic process"/>
    <property type="evidence" value="ECO:0007669"/>
    <property type="project" value="InterPro"/>
</dbReference>
<feature type="binding site" evidence="11">
    <location>
        <position position="23"/>
    </location>
    <ligand>
        <name>FMN</name>
        <dbReference type="ChEBI" id="CHEBI:58210"/>
    </ligand>
</feature>
<comment type="function">
    <text evidence="11">Catalyzes the conversion of dihydroorotate to orotate.</text>
</comment>
<feature type="binding site" evidence="11">
    <location>
        <position position="131"/>
    </location>
    <ligand>
        <name>substrate</name>
    </ligand>
</feature>
<feature type="binding site" evidence="11">
    <location>
        <position position="221"/>
    </location>
    <ligand>
        <name>FMN</name>
        <dbReference type="ChEBI" id="CHEBI:58210"/>
    </ligand>
</feature>
<keyword evidence="14" id="KW-1185">Reference proteome</keyword>
<dbReference type="PIRSF" id="PIRSF000164">
    <property type="entry name" value="DHO_oxidase"/>
    <property type="match status" value="1"/>
</dbReference>
<comment type="pathway">
    <text evidence="3 11">Pyrimidine metabolism; UMP biosynthesis via de novo pathway.</text>
</comment>
<dbReference type="InterPro" id="IPR049622">
    <property type="entry name" value="Dihydroorotate_DH_I"/>
</dbReference>
<sequence>MTDKRLAVELPGITLKNPIMPASGTFAFGVEHENEFDLNLLGALVTKTTTLEPREGNAWPQYAHGVASTLNAVGLRNPGVEAVLDEKLPALAQKYPDLSVIASIAGETQAEYVELAKRIATAPNVKAIEVNVSCPNVDKGGMEFGVDPVVVFELTQKIKRVVDLPIYVKLSPNVTNIALIAKAAEEGGADALVLINTLMSMRLDLNTRKPVLANRTGGLSGESVHPIAVRMVELVAKAVKIPVIGVGGVYTTDDALELMMAGASAIQVGTANYDDNQTMPNIISELPDALTKYGFDKVTEVTNSLEG</sequence>
<keyword evidence="10 11" id="KW-0560">Oxidoreductase</keyword>
<comment type="cofactor">
    <cofactor evidence="11">
        <name>FMN</name>
        <dbReference type="ChEBI" id="CHEBI:58210"/>
    </cofactor>
    <text evidence="11">Binds 1 FMN per subunit.</text>
</comment>
<evidence type="ECO:0000256" key="9">
    <source>
        <dbReference type="ARBA" id="ARBA00022975"/>
    </source>
</evidence>
<evidence type="ECO:0000313" key="13">
    <source>
        <dbReference type="EMBL" id="QBO36799.1"/>
    </source>
</evidence>
<comment type="subunit">
    <text evidence="5">Homodimer.</text>
</comment>
<accession>A0A4P6YVD3</accession>
<dbReference type="OrthoDB" id="9794954at2"/>
<dbReference type="KEGG" id="wei:EQG49_10160"/>
<evidence type="ECO:0000256" key="4">
    <source>
        <dbReference type="ARBA" id="ARBA00008008"/>
    </source>
</evidence>
<dbReference type="SUPFAM" id="SSF51395">
    <property type="entry name" value="FMN-linked oxidoreductases"/>
    <property type="match status" value="1"/>
</dbReference>
<evidence type="ECO:0000256" key="11">
    <source>
        <dbReference type="HAMAP-Rule" id="MF_00224"/>
    </source>
</evidence>
<evidence type="ECO:0000256" key="8">
    <source>
        <dbReference type="ARBA" id="ARBA00022643"/>
    </source>
</evidence>
<feature type="binding site" evidence="11">
    <location>
        <position position="131"/>
    </location>
    <ligand>
        <name>FMN</name>
        <dbReference type="ChEBI" id="CHEBI:58210"/>
    </ligand>
</feature>
<evidence type="ECO:0000313" key="14">
    <source>
        <dbReference type="Proteomes" id="UP000292886"/>
    </source>
</evidence>
<feature type="binding site" evidence="11">
    <location>
        <begin position="47"/>
        <end position="48"/>
    </location>
    <ligand>
        <name>FMN</name>
        <dbReference type="ChEBI" id="CHEBI:58210"/>
    </ligand>
</feature>
<comment type="similarity">
    <text evidence="4 11">Belongs to the dihydroorotate dehydrogenase family. Type 1 subfamily.</text>
</comment>
<dbReference type="RefSeq" id="WP_133363876.1">
    <property type="nucleotide sequence ID" value="NZ_CP037940.1"/>
</dbReference>
<dbReference type="GO" id="GO:0044205">
    <property type="term" value="P:'de novo' UMP biosynthetic process"/>
    <property type="evidence" value="ECO:0007669"/>
    <property type="project" value="UniProtKB-UniRule"/>
</dbReference>
<evidence type="ECO:0000256" key="10">
    <source>
        <dbReference type="ARBA" id="ARBA00023002"/>
    </source>
</evidence>
<dbReference type="EMBL" id="CP037940">
    <property type="protein sequence ID" value="QBO36799.1"/>
    <property type="molecule type" value="Genomic_DNA"/>
</dbReference>
<feature type="active site" description="Nucleophile" evidence="11">
    <location>
        <position position="134"/>
    </location>
</feature>
<comment type="subcellular location">
    <subcellularLocation>
        <location evidence="2 11">Cytoplasm</location>
    </subcellularLocation>
</comment>
<evidence type="ECO:0000256" key="5">
    <source>
        <dbReference type="ARBA" id="ARBA00011738"/>
    </source>
</evidence>
<reference evidence="14" key="1">
    <citation type="submission" date="2019-03" db="EMBL/GenBank/DDBJ databases">
        <title>Weissella sp. 26KH-42 Genome sequencing.</title>
        <authorList>
            <person name="Heo J."/>
            <person name="Kim S.-J."/>
            <person name="Kim J.-S."/>
            <person name="Hong S.-B."/>
            <person name="Kwon S.-W."/>
        </authorList>
    </citation>
    <scope>NUCLEOTIDE SEQUENCE [LARGE SCALE GENOMIC DNA]</scope>
    <source>
        <strain evidence="14">26KH-42</strain>
    </source>
</reference>
<proteinExistence type="inferred from homology"/>
<evidence type="ECO:0000256" key="6">
    <source>
        <dbReference type="ARBA" id="ARBA00022490"/>
    </source>
</evidence>
<evidence type="ECO:0000256" key="7">
    <source>
        <dbReference type="ARBA" id="ARBA00022630"/>
    </source>
</evidence>
<dbReference type="NCBIfam" id="TIGR01037">
    <property type="entry name" value="pyrD_sub1_fam"/>
    <property type="match status" value="1"/>
</dbReference>
<dbReference type="PANTHER" id="PTHR48109:SF1">
    <property type="entry name" value="DIHYDROOROTATE DEHYDROGENASE (FUMARATE)"/>
    <property type="match status" value="1"/>
</dbReference>